<gene>
    <name evidence="2" type="ORF">CAK95_24135</name>
</gene>
<evidence type="ECO:0000256" key="1">
    <source>
        <dbReference type="RuleBase" id="RU369079"/>
    </source>
</evidence>
<keyword evidence="1" id="KW-1003">Cell membrane</keyword>
<dbReference type="InterPro" id="IPR011853">
    <property type="entry name" value="TRAP_DctM-Dct_fused"/>
</dbReference>
<dbReference type="GO" id="GO:0005886">
    <property type="term" value="C:plasma membrane"/>
    <property type="evidence" value="ECO:0007669"/>
    <property type="project" value="UniProtKB-SubCell"/>
</dbReference>
<evidence type="ECO:0000313" key="3">
    <source>
        <dbReference type="Proteomes" id="UP000194137"/>
    </source>
</evidence>
<dbReference type="OrthoDB" id="9759894at2"/>
<dbReference type="InterPro" id="IPR010656">
    <property type="entry name" value="DctM"/>
</dbReference>
<dbReference type="AlphaFoldDB" id="A0A1W6ZX04"/>
<reference evidence="2 3" key="1">
    <citation type="submission" date="2017-05" db="EMBL/GenBank/DDBJ databases">
        <title>Full genome sequence of Pseudorhodoplanes sinuspersici.</title>
        <authorList>
            <person name="Dastgheib S.M.M."/>
            <person name="Shavandi M."/>
            <person name="Tirandaz H."/>
        </authorList>
    </citation>
    <scope>NUCLEOTIDE SEQUENCE [LARGE SCALE GENOMIC DNA]</scope>
    <source>
        <strain evidence="2 3">RIPI110</strain>
    </source>
</reference>
<comment type="subcellular location">
    <subcellularLocation>
        <location evidence="1">Cell inner membrane</location>
        <topology evidence="1">Multi-pass membrane protein</topology>
    </subcellularLocation>
</comment>
<dbReference type="KEGG" id="psin:CAK95_24135"/>
<dbReference type="PANTHER" id="PTHR43849">
    <property type="entry name" value="BLL3936 PROTEIN"/>
    <property type="match status" value="1"/>
</dbReference>
<keyword evidence="1" id="KW-0472">Membrane</keyword>
<organism evidence="2 3">
    <name type="scientific">Pseudorhodoplanes sinuspersici</name>
    <dbReference type="NCBI Taxonomy" id="1235591"/>
    <lineage>
        <taxon>Bacteria</taxon>
        <taxon>Pseudomonadati</taxon>
        <taxon>Pseudomonadota</taxon>
        <taxon>Alphaproteobacteria</taxon>
        <taxon>Hyphomicrobiales</taxon>
        <taxon>Pseudorhodoplanes</taxon>
    </lineage>
</organism>
<accession>A0A1W6ZX04</accession>
<proteinExistence type="predicted"/>
<sequence length="702" mass="74647">MSEERIVPGAEEFRATVSPAKRFWTNVFQALLVSVVIVWTLDLPRQLFGLAFYTEQMLTVCIGLTLALAFVVETNTKFSPIHLGAAVATFILLIYIAYRFETVAADPLPFIGALAVLLLWTFLGARARTAYIFDWISVIASLIICAYIAVRYEPLTYEIAMLPVEGIVGSAILIFLVLDGSRRTSGWGFVSIILAMAVYIFISPHLPGDFATRNVSPERLVVYLGLDVNGIIGTIVGVAVLVVIPFTIMGQVLARTGGADFFADLASSAMGRFRGGSAKIAVVGSGLFGIISGSAVSNVLAVGIVTIPMMIKSGFSRYKSAAIESVGSTGGQLMPPVMGAAAFIMAEFLQVSYGAVCLAAAIPAFLYYACLFIHVDLEAAKEKIGAAEVEGAPTVGEVLRSGWHFFLPIAFLAFSLMYPEYTRLTPEKTAIVCTLIIMVCTYIFGYRGKKPTVMETLKAIANTGRFTLDIILIGAAAGIMVGIMSISGLAFGMTLQLIGLSGDNVFLLLLIIAVLAFVLGIGLPTVSVYILTATLLAPALVKLGVTPMAAHMFVMYNGMLSMITPPVAFAAYAAANIARVDGWKTGWVACVVGWSTFVLPFLFVLTPSLLMDGSATEIVWNLLRVLLGLYVGTAGILGFSLTPLTKPIRVLFGVLAAAIVLPPAAFAAAPYVNYVAVAAGIAFIALEYVRRSAANRAVVKAS</sequence>
<dbReference type="EMBL" id="CP021112">
    <property type="protein sequence ID" value="ARQ01840.1"/>
    <property type="molecule type" value="Genomic_DNA"/>
</dbReference>
<dbReference type="STRING" id="1235591.CAK95_24135"/>
<keyword evidence="1" id="KW-0813">Transport</keyword>
<dbReference type="NCBIfam" id="TIGR02123">
    <property type="entry name" value="TRAP_fused"/>
    <property type="match status" value="1"/>
</dbReference>
<protein>
    <submittedName>
        <fullName evidence="2">Uncharacterized protein</fullName>
    </submittedName>
</protein>
<keyword evidence="3" id="KW-1185">Reference proteome</keyword>
<name>A0A1W6ZX04_9HYPH</name>
<dbReference type="Proteomes" id="UP000194137">
    <property type="component" value="Chromosome"/>
</dbReference>
<comment type="function">
    <text evidence="1">Part of the tripartite ATP-independent periplasmic (TRAP) transport system.</text>
</comment>
<keyword evidence="1" id="KW-0997">Cell inner membrane</keyword>
<dbReference type="GO" id="GO:0022857">
    <property type="term" value="F:transmembrane transporter activity"/>
    <property type="evidence" value="ECO:0007669"/>
    <property type="project" value="UniProtKB-UniRule"/>
</dbReference>
<dbReference type="RefSeq" id="WP_086090234.1">
    <property type="nucleotide sequence ID" value="NZ_CP021112.1"/>
</dbReference>
<dbReference type="PANTHER" id="PTHR43849:SF2">
    <property type="entry name" value="BLL3936 PROTEIN"/>
    <property type="match status" value="1"/>
</dbReference>
<dbReference type="Pfam" id="PF06808">
    <property type="entry name" value="DctM"/>
    <property type="match status" value="1"/>
</dbReference>
<evidence type="ECO:0000313" key="2">
    <source>
        <dbReference type="EMBL" id="ARQ01840.1"/>
    </source>
</evidence>